<evidence type="ECO:0000256" key="3">
    <source>
        <dbReference type="ARBA" id="ARBA00023002"/>
    </source>
</evidence>
<feature type="active site" description="Proton donor" evidence="4">
    <location>
        <position position="51"/>
    </location>
</feature>
<dbReference type="GeneID" id="106150990"/>
<dbReference type="KEGG" id="lak:106150990"/>
<dbReference type="PROSITE" id="PS00062">
    <property type="entry name" value="ALDOKETO_REDUCTASE_2"/>
    <property type="match status" value="1"/>
</dbReference>
<dbReference type="PANTHER" id="PTHR11732">
    <property type="entry name" value="ALDO/KETO REDUCTASE"/>
    <property type="match status" value="1"/>
</dbReference>
<feature type="site" description="Lowers pKa of active site Tyr" evidence="6">
    <location>
        <position position="80"/>
    </location>
</feature>
<dbReference type="AlphaFoldDB" id="A0A2R2MT24"/>
<evidence type="ECO:0000256" key="6">
    <source>
        <dbReference type="PIRSR" id="PIRSR000097-3"/>
    </source>
</evidence>
<name>A0A2R2MT24_LINAN</name>
<evidence type="ECO:0000313" key="8">
    <source>
        <dbReference type="Proteomes" id="UP000085678"/>
    </source>
</evidence>
<dbReference type="InterPro" id="IPR036812">
    <property type="entry name" value="NAD(P)_OxRdtase_dom_sf"/>
</dbReference>
<reference evidence="9" key="1">
    <citation type="journal article" date="2015" name="Nat. Commun.">
        <title>The Lingula genome provides insights into brachiopod evolution and the origin of phosphate biomineralization.</title>
        <authorList>
            <person name="Luo Y.J."/>
            <person name="Takeuchi T."/>
            <person name="Koyanagi R."/>
            <person name="Yamada L."/>
            <person name="Kanda M."/>
            <person name="Khalturina M."/>
            <person name="Fujie M."/>
            <person name="Yamasaki S.I."/>
            <person name="Endo K."/>
            <person name="Satoh N."/>
        </authorList>
    </citation>
    <scope>NUCLEOTIDE SEQUENCE</scope>
</reference>
<evidence type="ECO:0000256" key="2">
    <source>
        <dbReference type="ARBA" id="ARBA00022857"/>
    </source>
</evidence>
<keyword evidence="2" id="KW-0521">NADP</keyword>
<dbReference type="InParanoid" id="A0A2R2MT24"/>
<accession>A0A2R2MT24</accession>
<dbReference type="OrthoDB" id="416253at2759"/>
<dbReference type="FunFam" id="3.20.20.100:FF:000006">
    <property type="entry name" value="Aldo-keto reductase family 1 member A1"/>
    <property type="match status" value="1"/>
</dbReference>
<dbReference type="Proteomes" id="UP000085678">
    <property type="component" value="Unplaced"/>
</dbReference>
<dbReference type="PRINTS" id="PR00069">
    <property type="entry name" value="ALDKETRDTASE"/>
</dbReference>
<keyword evidence="3" id="KW-0560">Oxidoreductase</keyword>
<comment type="similarity">
    <text evidence="1">Belongs to the aldo/keto reductase family.</text>
</comment>
<dbReference type="SUPFAM" id="SSF51430">
    <property type="entry name" value="NAD(P)-linked oxidoreductase"/>
    <property type="match status" value="1"/>
</dbReference>
<dbReference type="GO" id="GO:0016491">
    <property type="term" value="F:oxidoreductase activity"/>
    <property type="evidence" value="ECO:0007669"/>
    <property type="project" value="UniProtKB-KW"/>
</dbReference>
<dbReference type="Pfam" id="PF00248">
    <property type="entry name" value="Aldo_ket_red"/>
    <property type="match status" value="1"/>
</dbReference>
<organism evidence="8 9">
    <name type="scientific">Lingula anatina</name>
    <name type="common">Brachiopod</name>
    <name type="synonym">Lingula unguis</name>
    <dbReference type="NCBI Taxonomy" id="7574"/>
    <lineage>
        <taxon>Eukaryota</taxon>
        <taxon>Metazoa</taxon>
        <taxon>Spiralia</taxon>
        <taxon>Lophotrochozoa</taxon>
        <taxon>Brachiopoda</taxon>
        <taxon>Linguliformea</taxon>
        <taxon>Lingulata</taxon>
        <taxon>Lingulida</taxon>
        <taxon>Linguloidea</taxon>
        <taxon>Lingulidae</taxon>
        <taxon>Lingula</taxon>
    </lineage>
</organism>
<reference evidence="9" key="2">
    <citation type="submission" date="2025-08" db="UniProtKB">
        <authorList>
            <consortium name="RefSeq"/>
        </authorList>
    </citation>
    <scope>IDENTIFICATION</scope>
</reference>
<proteinExistence type="inferred from homology"/>
<dbReference type="FunCoup" id="A0A2R2MT24">
    <property type="interactions" value="1227"/>
</dbReference>
<gene>
    <name evidence="9" type="primary">LOC106150990</name>
</gene>
<dbReference type="RefSeq" id="XP_023933268.1">
    <property type="nucleotide sequence ID" value="XM_024077500.1"/>
</dbReference>
<sequence>MANVKCLTLANGAKMPMVGLGTWKSKPGEVAEAVKKAIGVGYRMIDCAFIYGNEPEIGPAIKEKISDGTVKREELFIISKLWNTYHRKDLVKKCITQTLNNLQLDYLDIYLMHWPMAYKEDGENVPRDEDGNIILSEIDFLEAWKEMEKLVDEGLTKAIGLSNFNSKQVQRIFDNCRIKPANLQIEINPYLSNERLVNFAHEKGLTVTAHSCLGSNDRPWAKPDDPKLLEDPRLLEIAKKVGKSPAQVVLRWGIQRGYAVIPKTVSEERMKENLQIFDFELSDEDMKTVSSYNHNYRACHLTWVKDHIYYPFKEEF</sequence>
<dbReference type="InterPro" id="IPR023210">
    <property type="entry name" value="NADP_OxRdtase_dom"/>
</dbReference>
<protein>
    <submittedName>
        <fullName evidence="9">Aldose reductase-like</fullName>
    </submittedName>
</protein>
<dbReference type="PIRSF" id="PIRSF000097">
    <property type="entry name" value="AKR"/>
    <property type="match status" value="1"/>
</dbReference>
<evidence type="ECO:0000313" key="9">
    <source>
        <dbReference type="RefSeq" id="XP_023933268.1"/>
    </source>
</evidence>
<dbReference type="InterPro" id="IPR020471">
    <property type="entry name" value="AKR"/>
</dbReference>
<evidence type="ECO:0000256" key="5">
    <source>
        <dbReference type="PIRSR" id="PIRSR000097-2"/>
    </source>
</evidence>
<dbReference type="Gene3D" id="3.20.20.100">
    <property type="entry name" value="NADP-dependent oxidoreductase domain"/>
    <property type="match status" value="1"/>
</dbReference>
<keyword evidence="8" id="KW-1185">Reference proteome</keyword>
<feature type="binding site" evidence="5">
    <location>
        <position position="113"/>
    </location>
    <ligand>
        <name>substrate</name>
    </ligand>
</feature>
<evidence type="ECO:0000256" key="4">
    <source>
        <dbReference type="PIRSR" id="PIRSR000097-1"/>
    </source>
</evidence>
<dbReference type="PROSITE" id="PS00063">
    <property type="entry name" value="ALDOKETO_REDUCTASE_3"/>
    <property type="match status" value="1"/>
</dbReference>
<feature type="domain" description="NADP-dependent oxidoreductase" evidence="7">
    <location>
        <begin position="19"/>
        <end position="291"/>
    </location>
</feature>
<dbReference type="InterPro" id="IPR018170">
    <property type="entry name" value="Aldo/ket_reductase_CS"/>
</dbReference>
<evidence type="ECO:0000256" key="1">
    <source>
        <dbReference type="ARBA" id="ARBA00007905"/>
    </source>
</evidence>
<evidence type="ECO:0000259" key="7">
    <source>
        <dbReference type="Pfam" id="PF00248"/>
    </source>
</evidence>